<dbReference type="Proteomes" id="UP001399917">
    <property type="component" value="Unassembled WGS sequence"/>
</dbReference>
<dbReference type="Pfam" id="PF00126">
    <property type="entry name" value="HTH_1"/>
    <property type="match status" value="1"/>
</dbReference>
<keyword evidence="7" id="KW-1185">Reference proteome</keyword>
<dbReference type="PROSITE" id="PS50931">
    <property type="entry name" value="HTH_LYSR"/>
    <property type="match status" value="1"/>
</dbReference>
<dbReference type="EMBL" id="BAABDF010000007">
    <property type="protein sequence ID" value="GAA3877166.1"/>
    <property type="molecule type" value="Genomic_DNA"/>
</dbReference>
<dbReference type="InterPro" id="IPR036390">
    <property type="entry name" value="WH_DNA-bd_sf"/>
</dbReference>
<protein>
    <submittedName>
        <fullName evidence="6">LysR family transcriptional regulator</fullName>
    </submittedName>
</protein>
<keyword evidence="4" id="KW-0804">Transcription</keyword>
<evidence type="ECO:0000256" key="3">
    <source>
        <dbReference type="ARBA" id="ARBA00023125"/>
    </source>
</evidence>
<comment type="caution">
    <text evidence="6">The sequence shown here is derived from an EMBL/GenBank/DDBJ whole genome shotgun (WGS) entry which is preliminary data.</text>
</comment>
<dbReference type="InterPro" id="IPR000847">
    <property type="entry name" value="LysR_HTH_N"/>
</dbReference>
<name>A0ABP7KGR6_9RHOB</name>
<evidence type="ECO:0000313" key="7">
    <source>
        <dbReference type="Proteomes" id="UP001399917"/>
    </source>
</evidence>
<feature type="domain" description="HTH lysR-type" evidence="5">
    <location>
        <begin position="15"/>
        <end position="61"/>
    </location>
</feature>
<proteinExistence type="inferred from homology"/>
<gene>
    <name evidence="6" type="ORF">GCM10022404_28630</name>
</gene>
<dbReference type="InterPro" id="IPR058163">
    <property type="entry name" value="LysR-type_TF_proteobact-type"/>
</dbReference>
<keyword evidence="2" id="KW-0805">Transcription regulation</keyword>
<dbReference type="SUPFAM" id="SSF53850">
    <property type="entry name" value="Periplasmic binding protein-like II"/>
    <property type="match status" value="1"/>
</dbReference>
<evidence type="ECO:0000256" key="1">
    <source>
        <dbReference type="ARBA" id="ARBA00009437"/>
    </source>
</evidence>
<evidence type="ECO:0000313" key="6">
    <source>
        <dbReference type="EMBL" id="GAA3877166.1"/>
    </source>
</evidence>
<comment type="similarity">
    <text evidence="1">Belongs to the LysR transcriptional regulatory family.</text>
</comment>
<dbReference type="PANTHER" id="PTHR30537:SF3">
    <property type="entry name" value="TRANSCRIPTIONAL REGULATORY PROTEIN"/>
    <property type="match status" value="1"/>
</dbReference>
<evidence type="ECO:0000256" key="2">
    <source>
        <dbReference type="ARBA" id="ARBA00023015"/>
    </source>
</evidence>
<dbReference type="Pfam" id="PF03466">
    <property type="entry name" value="LysR_substrate"/>
    <property type="match status" value="1"/>
</dbReference>
<dbReference type="PANTHER" id="PTHR30537">
    <property type="entry name" value="HTH-TYPE TRANSCRIPTIONAL REGULATOR"/>
    <property type="match status" value="1"/>
</dbReference>
<accession>A0ABP7KGR6</accession>
<dbReference type="RefSeq" id="WP_344848234.1">
    <property type="nucleotide sequence ID" value="NZ_BAABDF010000007.1"/>
</dbReference>
<reference evidence="7" key="1">
    <citation type="journal article" date="2019" name="Int. J. Syst. Evol. Microbiol.">
        <title>The Global Catalogue of Microorganisms (GCM) 10K type strain sequencing project: providing services to taxonomists for standard genome sequencing and annotation.</title>
        <authorList>
            <consortium name="The Broad Institute Genomics Platform"/>
            <consortium name="The Broad Institute Genome Sequencing Center for Infectious Disease"/>
            <person name="Wu L."/>
            <person name="Ma J."/>
        </authorList>
    </citation>
    <scope>NUCLEOTIDE SEQUENCE [LARGE SCALE GENOMIC DNA]</scope>
    <source>
        <strain evidence="7">JCM 17190</strain>
    </source>
</reference>
<dbReference type="InterPro" id="IPR036388">
    <property type="entry name" value="WH-like_DNA-bd_sf"/>
</dbReference>
<dbReference type="Gene3D" id="3.40.190.290">
    <property type="match status" value="1"/>
</dbReference>
<organism evidence="6 7">
    <name type="scientific">Celeribacter arenosi</name>
    <dbReference type="NCBI Taxonomy" id="792649"/>
    <lineage>
        <taxon>Bacteria</taxon>
        <taxon>Pseudomonadati</taxon>
        <taxon>Pseudomonadota</taxon>
        <taxon>Alphaproteobacteria</taxon>
        <taxon>Rhodobacterales</taxon>
        <taxon>Roseobacteraceae</taxon>
        <taxon>Celeribacter</taxon>
    </lineage>
</organism>
<dbReference type="SUPFAM" id="SSF46785">
    <property type="entry name" value="Winged helix' DNA-binding domain"/>
    <property type="match status" value="1"/>
</dbReference>
<evidence type="ECO:0000259" key="5">
    <source>
        <dbReference type="PROSITE" id="PS50931"/>
    </source>
</evidence>
<evidence type="ECO:0000256" key="4">
    <source>
        <dbReference type="ARBA" id="ARBA00023163"/>
    </source>
</evidence>
<keyword evidence="3" id="KW-0238">DNA-binding</keyword>
<dbReference type="Gene3D" id="1.10.10.10">
    <property type="entry name" value="Winged helix-like DNA-binding domain superfamily/Winged helix DNA-binding domain"/>
    <property type="match status" value="1"/>
</dbReference>
<dbReference type="InterPro" id="IPR005119">
    <property type="entry name" value="LysR_subst-bd"/>
</dbReference>
<sequence length="293" mass="31643">MHRPNWDDYRFVLSVARTGSVSGAARELGVNHATVLRRVAGIEQRLGVQLFDKSVRGYEISADKLRIIEAAREVEAAVGAVERLARVGEAPLAGVIRLTSTDTFCHVVLPPIVAKLASQERGLSFELLSTNAHLDLARLHADVTIRPTFKLPEDLHGEMAAYLGVGYYTRADAPEDHWIGTAGSIARSHITQKLHDVLDSMNVKITAAADSFLTLRTLAEAGMGRTLLPCVLGDASPTLVRFEGPVEIAPVPVFVASHIDLADAPRMRQARHRIARALAAEADSLLGRSAVTA</sequence>